<dbReference type="InterPro" id="IPR011993">
    <property type="entry name" value="PH-like_dom_sf"/>
</dbReference>
<comment type="caution">
    <text evidence="3">The sequence shown here is derived from an EMBL/GenBank/DDBJ whole genome shotgun (WGS) entry which is preliminary data.</text>
</comment>
<dbReference type="SUPFAM" id="SSF50729">
    <property type="entry name" value="PH domain-like"/>
    <property type="match status" value="2"/>
</dbReference>
<evidence type="ECO:0000256" key="1">
    <source>
        <dbReference type="SAM" id="MobiDB-lite"/>
    </source>
</evidence>
<dbReference type="CDD" id="cd00821">
    <property type="entry name" value="PH"/>
    <property type="match status" value="1"/>
</dbReference>
<dbReference type="AlphaFoldDB" id="A0AB34IVN0"/>
<dbReference type="PROSITE" id="PS50003">
    <property type="entry name" value="PH_DOMAIN"/>
    <property type="match status" value="2"/>
</dbReference>
<evidence type="ECO:0000313" key="4">
    <source>
        <dbReference type="Proteomes" id="UP001515480"/>
    </source>
</evidence>
<dbReference type="InterPro" id="IPR000048">
    <property type="entry name" value="IQ_motif_EF-hand-BS"/>
</dbReference>
<keyword evidence="4" id="KW-1185">Reference proteome</keyword>
<accession>A0AB34IVN0</accession>
<dbReference type="Gene3D" id="2.30.29.30">
    <property type="entry name" value="Pleckstrin-homology domain (PH domain)/Phosphotyrosine-binding domain (PTB)"/>
    <property type="match status" value="1"/>
</dbReference>
<feature type="domain" description="PH" evidence="2">
    <location>
        <begin position="319"/>
        <end position="433"/>
    </location>
</feature>
<proteinExistence type="predicted"/>
<feature type="region of interest" description="Disordered" evidence="1">
    <location>
        <begin position="1"/>
        <end position="89"/>
    </location>
</feature>
<dbReference type="Pfam" id="PF00169">
    <property type="entry name" value="PH"/>
    <property type="match status" value="1"/>
</dbReference>
<dbReference type="Proteomes" id="UP001515480">
    <property type="component" value="Unassembled WGS sequence"/>
</dbReference>
<evidence type="ECO:0000313" key="3">
    <source>
        <dbReference type="EMBL" id="KAL1507659.1"/>
    </source>
</evidence>
<evidence type="ECO:0000259" key="2">
    <source>
        <dbReference type="PROSITE" id="PS50003"/>
    </source>
</evidence>
<sequence length="729" mass="78633">MPPPSDSVDETTDARARSYSAWSVTDCGASQRESASEPPQKRSAGGFRLMRTHTRNGSMSPSGAPEGVLPDGAVCTSRPPPRASHSSLYTRPPPLHPCLLLYPRPLPLPPAADSDVHGWLSKRGGAYPHTWGARYFTFSAHDRKLSYYQLAKRNATPPFVLRGSATLRAAQLSSPTPLFQLEVEGQPGDVRTWVVRPSSVEERDWWVRELSALVKDESAAAPSPALAAVVESDLAVEAVASEAAAAGGTAAEASAATTVQAALRGRMAREQLHGQAAAAATFRAKQARTNIRTLCAAAALLQAAERGRKARERLRLKRSPLLCGWMTKRGPKFPYPWQERYVEFYATGCRLVYYAKKSKPSQVVAKTVSGEELILRGEGELSGARAGEPRPLLVFERRAGGAEGAEAVDELILRPKDTKMQELWLSNVHAALRGERPPLLVRRSFSELGTNLAALAATMPFGSGGEEPAAPADAHAQLSREFVQGVVEAALLAVHAEAPKVLSAWMQKRGAKFPHNWQDRLIEFNGESGTLKYSAKENGSLVLKGDVRVLSVKAIEPRPLMSFEVEAAQDYTAESPPRSQSPVDASRSRMEIVVRPKDMAMHEAWLRIVSAAIEERNAALALLPIPPDKTRSEGLDETGRHLEGIRSALMSGHPKSAQLPVSEHPALTPRLSLPLNVPMESDASAASLLSKYASAVTDDEAACCCERVGYAGLTATVLCAGARPLPRVK</sequence>
<name>A0AB34IVN0_PRYPA</name>
<dbReference type="InterPro" id="IPR001849">
    <property type="entry name" value="PH_domain"/>
</dbReference>
<dbReference type="PROSITE" id="PS50096">
    <property type="entry name" value="IQ"/>
    <property type="match status" value="2"/>
</dbReference>
<dbReference type="SMART" id="SM00233">
    <property type="entry name" value="PH"/>
    <property type="match status" value="3"/>
</dbReference>
<organism evidence="3 4">
    <name type="scientific">Prymnesium parvum</name>
    <name type="common">Toxic golden alga</name>
    <dbReference type="NCBI Taxonomy" id="97485"/>
    <lineage>
        <taxon>Eukaryota</taxon>
        <taxon>Haptista</taxon>
        <taxon>Haptophyta</taxon>
        <taxon>Prymnesiophyceae</taxon>
        <taxon>Prymnesiales</taxon>
        <taxon>Prymnesiaceae</taxon>
        <taxon>Prymnesium</taxon>
    </lineage>
</organism>
<protein>
    <recommendedName>
        <fullName evidence="2">PH domain-containing protein</fullName>
    </recommendedName>
</protein>
<reference evidence="3 4" key="1">
    <citation type="journal article" date="2024" name="Science">
        <title>Giant polyketide synthase enzymes in the biosynthesis of giant marine polyether toxins.</title>
        <authorList>
            <person name="Fallon T.R."/>
            <person name="Shende V.V."/>
            <person name="Wierzbicki I.H."/>
            <person name="Pendleton A.L."/>
            <person name="Watervoot N.F."/>
            <person name="Auber R.P."/>
            <person name="Gonzalez D.J."/>
            <person name="Wisecaver J.H."/>
            <person name="Moore B.S."/>
        </authorList>
    </citation>
    <scope>NUCLEOTIDE SEQUENCE [LARGE SCALE GENOMIC DNA]</scope>
    <source>
        <strain evidence="3 4">12B1</strain>
    </source>
</reference>
<gene>
    <name evidence="3" type="ORF">AB1Y20_007276</name>
</gene>
<dbReference type="SMART" id="SM00015">
    <property type="entry name" value="IQ"/>
    <property type="match status" value="2"/>
</dbReference>
<feature type="domain" description="PH" evidence="2">
    <location>
        <begin position="113"/>
        <end position="215"/>
    </location>
</feature>
<dbReference type="EMBL" id="JBGBPQ010000017">
    <property type="protein sequence ID" value="KAL1507659.1"/>
    <property type="molecule type" value="Genomic_DNA"/>
</dbReference>